<organism evidence="1 2">
    <name type="scientific">Leminorella grimontii</name>
    <dbReference type="NCBI Taxonomy" id="82981"/>
    <lineage>
        <taxon>Bacteria</taxon>
        <taxon>Pseudomonadati</taxon>
        <taxon>Pseudomonadota</taxon>
        <taxon>Gammaproteobacteria</taxon>
        <taxon>Enterobacterales</taxon>
        <taxon>Budviciaceae</taxon>
        <taxon>Leminorella</taxon>
    </lineage>
</organism>
<evidence type="ECO:0000313" key="1">
    <source>
        <dbReference type="EMBL" id="GKX54849.1"/>
    </source>
</evidence>
<reference evidence="1" key="1">
    <citation type="submission" date="2022-06" db="EMBL/GenBank/DDBJ databases">
        <title>Draft genome sequences of Leminorella grimontii str. JCM5902.</title>
        <authorList>
            <person name="Wakabayashi Y."/>
            <person name="Kojima K."/>
        </authorList>
    </citation>
    <scope>NUCLEOTIDE SEQUENCE</scope>
    <source>
        <strain evidence="1">JCM 5902</strain>
    </source>
</reference>
<gene>
    <name evidence="1" type="primary">yaeF</name>
    <name evidence="1" type="ORF">SOASR030_09610</name>
</gene>
<dbReference type="RefSeq" id="WP_036023132.1">
    <property type="nucleotide sequence ID" value="NZ_BRLH01000001.1"/>
</dbReference>
<dbReference type="SUPFAM" id="SSF54001">
    <property type="entry name" value="Cysteine proteinases"/>
    <property type="match status" value="1"/>
</dbReference>
<dbReference type="InterPro" id="IPR038765">
    <property type="entry name" value="Papain-like_cys_pep_sf"/>
</dbReference>
<dbReference type="Proteomes" id="UP001058124">
    <property type="component" value="Unassembled WGS sequence"/>
</dbReference>
<sequence>MIQKWLLGAALLFIGGCTVQVSDNRSEALAQENGALPVDIQLQRLHSYPKGGSVVIPASQMKAGDILLTSPYGPTSLGIRLFSGSTVSHAAIYLGDDKVVEAVGGSGVQVVTLEQALDHNSKIVVMRVPGLTEEQALSIQNFSEESLGKHYNYNGVALIAPFMLTRQLCSLNPFSSEFRNGCISLMAQLQLGSDEDAKGNYFCSQFVIEAYNRAGRPITESAPVWISPVDLLHMREGDVASFTPNVPLQYVGHLKRGVVENTTIALQQFFHLD</sequence>
<dbReference type="AlphaFoldDB" id="A0AAV5MZM8"/>
<dbReference type="Pfam" id="PF05708">
    <property type="entry name" value="Peptidase_C92"/>
    <property type="match status" value="1"/>
</dbReference>
<name>A0AAV5MZM8_9GAMM</name>
<evidence type="ECO:0008006" key="3">
    <source>
        <dbReference type="Google" id="ProtNLM"/>
    </source>
</evidence>
<comment type="caution">
    <text evidence="1">The sequence shown here is derived from an EMBL/GenBank/DDBJ whole genome shotgun (WGS) entry which is preliminary data.</text>
</comment>
<accession>A0AAV5MZM8</accession>
<dbReference type="InterPro" id="IPR024453">
    <property type="entry name" value="Peptidase_C92"/>
</dbReference>
<proteinExistence type="predicted"/>
<keyword evidence="2" id="KW-1185">Reference proteome</keyword>
<dbReference type="NCBIfam" id="NF008552">
    <property type="entry name" value="PRK11479.1"/>
    <property type="match status" value="1"/>
</dbReference>
<dbReference type="PROSITE" id="PS51257">
    <property type="entry name" value="PROKAR_LIPOPROTEIN"/>
    <property type="match status" value="1"/>
</dbReference>
<dbReference type="EMBL" id="BRLH01000001">
    <property type="protein sequence ID" value="GKX54849.1"/>
    <property type="molecule type" value="Genomic_DNA"/>
</dbReference>
<evidence type="ECO:0000313" key="2">
    <source>
        <dbReference type="Proteomes" id="UP001058124"/>
    </source>
</evidence>
<protein>
    <recommendedName>
        <fullName evidence="3">YaeF family permuted papain-like enzyme</fullName>
    </recommendedName>
</protein>
<dbReference type="Gene3D" id="3.90.1720.10">
    <property type="entry name" value="endopeptidase domain like (from Nostoc punctiforme)"/>
    <property type="match status" value="1"/>
</dbReference>